<comment type="caution">
    <text evidence="6">The sequence shown here is derived from an EMBL/GenBank/DDBJ whole genome shotgun (WGS) entry which is preliminary data.</text>
</comment>
<gene>
    <name evidence="6" type="ORF">OQ273_11150</name>
</gene>
<evidence type="ECO:0000313" key="6">
    <source>
        <dbReference type="EMBL" id="MDA5399131.1"/>
    </source>
</evidence>
<keyword evidence="2 6" id="KW-0489">Methyltransferase</keyword>
<dbReference type="EMBL" id="JAPJZI010000001">
    <property type="protein sequence ID" value="MDA5399131.1"/>
    <property type="molecule type" value="Genomic_DNA"/>
</dbReference>
<dbReference type="Pfam" id="PF06253">
    <property type="entry name" value="MTTB"/>
    <property type="match status" value="1"/>
</dbReference>
<dbReference type="Proteomes" id="UP001151234">
    <property type="component" value="Unassembled WGS sequence"/>
</dbReference>
<dbReference type="PIRSF" id="PIRSF037567">
    <property type="entry name" value="MTTB_MeTrfase"/>
    <property type="match status" value="1"/>
</dbReference>
<keyword evidence="7" id="KW-1185">Reference proteome</keyword>
<dbReference type="AlphaFoldDB" id="A0A9X3ZHZ4"/>
<dbReference type="GO" id="GO:0008168">
    <property type="term" value="F:methyltransferase activity"/>
    <property type="evidence" value="ECO:0007669"/>
    <property type="project" value="UniProtKB-KW"/>
</dbReference>
<dbReference type="GO" id="GO:0015948">
    <property type="term" value="P:methanogenesis"/>
    <property type="evidence" value="ECO:0007669"/>
    <property type="project" value="UniProtKB-UniRule"/>
</dbReference>
<dbReference type="EC" id="2.1.1.-" evidence="4"/>
<evidence type="ECO:0000256" key="2">
    <source>
        <dbReference type="ARBA" id="ARBA00022603"/>
    </source>
</evidence>
<dbReference type="Gene3D" id="3.20.20.480">
    <property type="entry name" value="Trimethylamine methyltransferase-like"/>
    <property type="match status" value="1"/>
</dbReference>
<comment type="similarity">
    <text evidence="1 4">Belongs to the trimethylamine methyltransferase family.</text>
</comment>
<accession>A0A9X3ZHZ4</accession>
<dbReference type="GO" id="GO:0032259">
    <property type="term" value="P:methylation"/>
    <property type="evidence" value="ECO:0007669"/>
    <property type="project" value="UniProtKB-KW"/>
</dbReference>
<evidence type="ECO:0000313" key="7">
    <source>
        <dbReference type="Proteomes" id="UP001151234"/>
    </source>
</evidence>
<evidence type="ECO:0000256" key="1">
    <source>
        <dbReference type="ARBA" id="ARBA00007137"/>
    </source>
</evidence>
<name>A0A9X3ZHZ4_9HYPH</name>
<feature type="region of interest" description="Disordered" evidence="5">
    <location>
        <begin position="1"/>
        <end position="29"/>
    </location>
</feature>
<organism evidence="6 7">
    <name type="scientific">Hoeflea prorocentri</name>
    <dbReference type="NCBI Taxonomy" id="1922333"/>
    <lineage>
        <taxon>Bacteria</taxon>
        <taxon>Pseudomonadati</taxon>
        <taxon>Pseudomonadota</taxon>
        <taxon>Alphaproteobacteria</taxon>
        <taxon>Hyphomicrobiales</taxon>
        <taxon>Rhizobiaceae</taxon>
        <taxon>Hoeflea</taxon>
    </lineage>
</organism>
<keyword evidence="3 4" id="KW-0808">Transferase</keyword>
<evidence type="ECO:0000256" key="5">
    <source>
        <dbReference type="SAM" id="MobiDB-lite"/>
    </source>
</evidence>
<dbReference type="InterPro" id="IPR038601">
    <property type="entry name" value="MttB-like_sf"/>
</dbReference>
<dbReference type="RefSeq" id="WP_267990578.1">
    <property type="nucleotide sequence ID" value="NZ_JAPJZI010000001.1"/>
</dbReference>
<protein>
    <recommendedName>
        <fullName evidence="4">Methyltransferase</fullName>
        <ecNumber evidence="4">2.1.1.-</ecNumber>
    </recommendedName>
</protein>
<dbReference type="InterPro" id="IPR010426">
    <property type="entry name" value="MTTB_MeTrfase"/>
</dbReference>
<evidence type="ECO:0000256" key="4">
    <source>
        <dbReference type="PIRNR" id="PIRNR037567"/>
    </source>
</evidence>
<reference evidence="6" key="1">
    <citation type="submission" date="2022-11" db="EMBL/GenBank/DDBJ databases">
        <title>Draft genome sequence of Hoeflea poritis E7-10 and Hoeflea prorocentri PM5-8, separated from scleractinian coral Porites lutea and marine dinoflagellate.</title>
        <authorList>
            <person name="Zhang G."/>
            <person name="Wei Q."/>
            <person name="Cai L."/>
        </authorList>
    </citation>
    <scope>NUCLEOTIDE SEQUENCE</scope>
    <source>
        <strain evidence="6">PM5-8</strain>
    </source>
</reference>
<proteinExistence type="inferred from homology"/>
<sequence>MSRLLDEVEVPGVERSRRRSGGREARRAMRAAPIDKAMRPVRPGMSSDTYRPLSQNDMERIHEAALTILEDVGMAQPIESCIEVCTAIGADYGEDGRLRFPRNLVMDTIRKAGRNLTLHGQNRSHDMTLAGHRVHFGTAGAAVHIVDVEKREYRESVLSDLYDAARIVETLDNVHFFQRPLVARDIEDPVDLDINTLYASVLGTSKHVGTSFTVAESVPKCLEILHLVAGGEEAFRARPFVSNTNCFVVPPLRFAEDACAVLEECVRGGMPVLLLSAGQAGATAPAAIAGAVVQAVAEVLAGLVYVNALSEGHPAIFGTWPFVSDLRTGAMSGGSGEQALLSAACAQMSHFYDLPGGAAAGIADSKVPDVQSGYEKGITNVLAGLSGLNMVYESAGMHASLLGFSFESLIIDNDMLGQCLRCVRGIEVNDETLSLPTITDVCTNGPGHFLGHEQTLALMETEYIYPVIGDRTSPKEWVEKGRPDIVETAIVEKNRILSSPAPGHVSAETDAAIRERFDIRLAALER</sequence>
<evidence type="ECO:0000256" key="3">
    <source>
        <dbReference type="ARBA" id="ARBA00022679"/>
    </source>
</evidence>